<accession>A0A3P9CVE9</accession>
<keyword evidence="3 5" id="KW-1133">Transmembrane helix</keyword>
<dbReference type="InterPro" id="IPR046338">
    <property type="entry name" value="GAIN_dom_sf"/>
</dbReference>
<proteinExistence type="predicted"/>
<dbReference type="GO" id="GO:0004930">
    <property type="term" value="F:G protein-coupled receptor activity"/>
    <property type="evidence" value="ECO:0007669"/>
    <property type="project" value="InterPro"/>
</dbReference>
<dbReference type="InterPro" id="IPR017981">
    <property type="entry name" value="GPCR_2-like_7TM"/>
</dbReference>
<dbReference type="InterPro" id="IPR000832">
    <property type="entry name" value="GPCR_2_secretin-like"/>
</dbReference>
<dbReference type="Ensembl" id="ENSMZET00005026794.1">
    <property type="protein sequence ID" value="ENSMZEP00005025957.1"/>
    <property type="gene ID" value="ENSMZEG00005019356.1"/>
</dbReference>
<protein>
    <submittedName>
        <fullName evidence="7">Adhesion G protein-coupled receptor G2a</fullName>
    </submittedName>
</protein>
<reference evidence="7" key="2">
    <citation type="submission" date="2025-08" db="UniProtKB">
        <authorList>
            <consortium name="Ensembl"/>
        </authorList>
    </citation>
    <scope>IDENTIFICATION</scope>
</reference>
<feature type="transmembrane region" description="Helical" evidence="5">
    <location>
        <begin position="168"/>
        <end position="189"/>
    </location>
</feature>
<feature type="domain" description="G-protein coupled receptors family 2 profile 2" evidence="6">
    <location>
        <begin position="131"/>
        <end position="387"/>
    </location>
</feature>
<feature type="transmembrane region" description="Helical" evidence="5">
    <location>
        <begin position="287"/>
        <end position="315"/>
    </location>
</feature>
<reference evidence="7" key="3">
    <citation type="submission" date="2025-09" db="UniProtKB">
        <authorList>
            <consortium name="Ensembl"/>
        </authorList>
    </citation>
    <scope>IDENTIFICATION</scope>
</reference>
<evidence type="ECO:0000256" key="1">
    <source>
        <dbReference type="ARBA" id="ARBA00004141"/>
    </source>
</evidence>
<dbReference type="PROSITE" id="PS00650">
    <property type="entry name" value="G_PROTEIN_RECEP_F2_2"/>
    <property type="match status" value="1"/>
</dbReference>
<evidence type="ECO:0000256" key="4">
    <source>
        <dbReference type="ARBA" id="ARBA00023136"/>
    </source>
</evidence>
<comment type="subcellular location">
    <subcellularLocation>
        <location evidence="1">Membrane</location>
        <topology evidence="1">Multi-pass membrane protein</topology>
    </subcellularLocation>
</comment>
<dbReference type="Gene3D" id="1.20.1070.10">
    <property type="entry name" value="Rhodopsin 7-helix transmembrane proteins"/>
    <property type="match status" value="1"/>
</dbReference>
<dbReference type="PROSITE" id="PS50261">
    <property type="entry name" value="G_PROTEIN_RECEP_F2_4"/>
    <property type="match status" value="1"/>
</dbReference>
<dbReference type="PANTHER" id="PTHR12011">
    <property type="entry name" value="ADHESION G-PROTEIN COUPLED RECEPTOR"/>
    <property type="match status" value="1"/>
</dbReference>
<feature type="transmembrane region" description="Helical" evidence="5">
    <location>
        <begin position="336"/>
        <end position="358"/>
    </location>
</feature>
<dbReference type="AlphaFoldDB" id="A0A3P9CVE9"/>
<feature type="transmembrane region" description="Helical" evidence="5">
    <location>
        <begin position="195"/>
        <end position="217"/>
    </location>
</feature>
<organism evidence="7 8">
    <name type="scientific">Maylandia zebra</name>
    <name type="common">zebra mbuna</name>
    <dbReference type="NCBI Taxonomy" id="106582"/>
    <lineage>
        <taxon>Eukaryota</taxon>
        <taxon>Metazoa</taxon>
        <taxon>Chordata</taxon>
        <taxon>Craniata</taxon>
        <taxon>Vertebrata</taxon>
        <taxon>Euteleostomi</taxon>
        <taxon>Actinopterygii</taxon>
        <taxon>Neopterygii</taxon>
        <taxon>Teleostei</taxon>
        <taxon>Neoteleostei</taxon>
        <taxon>Acanthomorphata</taxon>
        <taxon>Ovalentaria</taxon>
        <taxon>Cichlomorphae</taxon>
        <taxon>Cichliformes</taxon>
        <taxon>Cichlidae</taxon>
        <taxon>African cichlids</taxon>
        <taxon>Pseudocrenilabrinae</taxon>
        <taxon>Haplochromini</taxon>
        <taxon>Maylandia</taxon>
        <taxon>Maylandia zebra complex</taxon>
    </lineage>
</organism>
<keyword evidence="8" id="KW-1185">Reference proteome</keyword>
<name>A0A3P9CVE9_9CICH</name>
<dbReference type="GO" id="GO:0005886">
    <property type="term" value="C:plasma membrane"/>
    <property type="evidence" value="ECO:0007669"/>
    <property type="project" value="TreeGrafter"/>
</dbReference>
<dbReference type="FunFam" id="1.20.1070.10:FF:000043">
    <property type="entry name" value="adhesion G-protein coupled receptor G2 isoform X1"/>
    <property type="match status" value="1"/>
</dbReference>
<keyword evidence="4 5" id="KW-0472">Membrane</keyword>
<reference evidence="7 8" key="1">
    <citation type="journal article" date="2014" name="Nature">
        <title>The genomic substrate for adaptive radiation in African cichlid fish.</title>
        <authorList>
            <person name="Brawand D."/>
            <person name="Wagner C.E."/>
            <person name="Li Y.I."/>
            <person name="Malinsky M."/>
            <person name="Keller I."/>
            <person name="Fan S."/>
            <person name="Simakov O."/>
            <person name="Ng A.Y."/>
            <person name="Lim Z.W."/>
            <person name="Bezault E."/>
            <person name="Turner-Maier J."/>
            <person name="Johnson J."/>
            <person name="Alcazar R."/>
            <person name="Noh H.J."/>
            <person name="Russell P."/>
            <person name="Aken B."/>
            <person name="Alfoldi J."/>
            <person name="Amemiya C."/>
            <person name="Azzouzi N."/>
            <person name="Baroiller J.F."/>
            <person name="Barloy-Hubler F."/>
            <person name="Berlin A."/>
            <person name="Bloomquist R."/>
            <person name="Carleton K.L."/>
            <person name="Conte M.A."/>
            <person name="D'Cotta H."/>
            <person name="Eshel O."/>
            <person name="Gaffney L."/>
            <person name="Galibert F."/>
            <person name="Gante H.F."/>
            <person name="Gnerre S."/>
            <person name="Greuter L."/>
            <person name="Guyon R."/>
            <person name="Haddad N.S."/>
            <person name="Haerty W."/>
            <person name="Harris R.M."/>
            <person name="Hofmann H.A."/>
            <person name="Hourlier T."/>
            <person name="Hulata G."/>
            <person name="Jaffe D.B."/>
            <person name="Lara M."/>
            <person name="Lee A.P."/>
            <person name="MacCallum I."/>
            <person name="Mwaiko S."/>
            <person name="Nikaido M."/>
            <person name="Nishihara H."/>
            <person name="Ozouf-Costaz C."/>
            <person name="Penman D.J."/>
            <person name="Przybylski D."/>
            <person name="Rakotomanga M."/>
            <person name="Renn S.C.P."/>
            <person name="Ribeiro F.J."/>
            <person name="Ron M."/>
            <person name="Salzburger W."/>
            <person name="Sanchez-Pulido L."/>
            <person name="Santos M.E."/>
            <person name="Searle S."/>
            <person name="Sharpe T."/>
            <person name="Swofford R."/>
            <person name="Tan F.J."/>
            <person name="Williams L."/>
            <person name="Young S."/>
            <person name="Yin S."/>
            <person name="Okada N."/>
            <person name="Kocher T.D."/>
            <person name="Miska E.A."/>
            <person name="Lander E.S."/>
            <person name="Venkatesh B."/>
            <person name="Fernald R.D."/>
            <person name="Meyer A."/>
            <person name="Ponting C.P."/>
            <person name="Streelman J.T."/>
            <person name="Lindblad-Toh K."/>
            <person name="Seehausen O."/>
            <person name="Di Palma F."/>
        </authorList>
    </citation>
    <scope>NUCLEOTIDE SEQUENCE</scope>
</reference>
<sequence>KRTMKSSEPALASVYLPASLTSGISPEEQKQANSVQFTFYAKNSFFKVLSHYNKTLVSAVLSSSVANLSISNLSENIKFTIRNRNPVHVSVMSTETNCLSLCSLSVCCVCHFSMQDLSRQELPDQKNTQILTFITYIGCGISAIFLAITLLTYLSFPKLLRDIPAKILVQLCLSLLFLNLVFLLDSWLASHNNTGLCICTAFFLHYFLLTSFTWAGLEALHMYLSIVRVFTPYLSQYMLKFTLTGWGIPLVIVIIVISVDKNNYGLINYGKHTNDTSDNFCWLSNNIAFYVGVVAYFLLIFILCLLAFIVVMGQLSRIKKQNPHNQSPKRSVMTDLRSVTGLVIILGLTWGFALFAWGPLYLPFVYLFSIFNSLQGFFVFVFHCAIKENVRRQWRTYLCCGKLRLAENSDWSRTFTQNKKNISRSSAITLDPKFTSRSSSSFSNIAYLNIFFITHCSHCLQALCSRTAGYLTAPTMMSSSTRFTEEIWNKAKLPNDST</sequence>
<evidence type="ECO:0000259" key="6">
    <source>
        <dbReference type="PROSITE" id="PS50261"/>
    </source>
</evidence>
<dbReference type="Pfam" id="PF00002">
    <property type="entry name" value="7tm_2"/>
    <property type="match status" value="1"/>
</dbReference>
<evidence type="ECO:0000313" key="7">
    <source>
        <dbReference type="Ensembl" id="ENSMZEP00005025957.1"/>
    </source>
</evidence>
<dbReference type="Gene3D" id="2.60.220.50">
    <property type="match status" value="1"/>
</dbReference>
<dbReference type="GO" id="GO:0007189">
    <property type="term" value="P:adenylate cyclase-activating G protein-coupled receptor signaling pathway"/>
    <property type="evidence" value="ECO:0007669"/>
    <property type="project" value="TreeGrafter"/>
</dbReference>
<feature type="transmembrane region" description="Helical" evidence="5">
    <location>
        <begin position="133"/>
        <end position="156"/>
    </location>
</feature>
<dbReference type="PRINTS" id="PR00249">
    <property type="entry name" value="GPCRSECRETIN"/>
</dbReference>
<dbReference type="Proteomes" id="UP000265160">
    <property type="component" value="LG9"/>
</dbReference>
<dbReference type="InterPro" id="IPR017983">
    <property type="entry name" value="GPCR_2_secretin-like_CS"/>
</dbReference>
<feature type="transmembrane region" description="Helical" evidence="5">
    <location>
        <begin position="237"/>
        <end position="259"/>
    </location>
</feature>
<keyword evidence="2 5" id="KW-0812">Transmembrane</keyword>
<evidence type="ECO:0000313" key="8">
    <source>
        <dbReference type="Proteomes" id="UP000265160"/>
    </source>
</evidence>
<dbReference type="SUPFAM" id="SSF81321">
    <property type="entry name" value="Family A G protein-coupled receptor-like"/>
    <property type="match status" value="1"/>
</dbReference>
<evidence type="ECO:0000256" key="3">
    <source>
        <dbReference type="ARBA" id="ARBA00022989"/>
    </source>
</evidence>
<feature type="transmembrane region" description="Helical" evidence="5">
    <location>
        <begin position="364"/>
        <end position="386"/>
    </location>
</feature>
<evidence type="ECO:0000256" key="2">
    <source>
        <dbReference type="ARBA" id="ARBA00022692"/>
    </source>
</evidence>
<evidence type="ECO:0000256" key="5">
    <source>
        <dbReference type="SAM" id="Phobius"/>
    </source>
</evidence>
<dbReference type="GeneTree" id="ENSGT00940000164851"/>
<dbReference type="GO" id="GO:0007166">
    <property type="term" value="P:cell surface receptor signaling pathway"/>
    <property type="evidence" value="ECO:0007669"/>
    <property type="project" value="InterPro"/>
</dbReference>
<dbReference type="PANTHER" id="PTHR12011:SF264">
    <property type="entry name" value="ADHESION G-PROTEIN COUPLED RECEPTOR G2"/>
    <property type="match status" value="1"/>
</dbReference>